<dbReference type="InterPro" id="IPR035892">
    <property type="entry name" value="C2_domain_sf"/>
</dbReference>
<feature type="region of interest" description="Disordered" evidence="1">
    <location>
        <begin position="156"/>
        <end position="531"/>
    </location>
</feature>
<dbReference type="EMBL" id="AZGY01000001">
    <property type="protein sequence ID" value="OAA33255.1"/>
    <property type="molecule type" value="Genomic_DNA"/>
</dbReference>
<feature type="compositionally biased region" description="Basic and acidic residues" evidence="1">
    <location>
        <begin position="497"/>
        <end position="506"/>
    </location>
</feature>
<feature type="compositionally biased region" description="Basic and acidic residues" evidence="1">
    <location>
        <begin position="661"/>
        <end position="686"/>
    </location>
</feature>
<dbReference type="Proteomes" id="UP000078544">
    <property type="component" value="Unassembled WGS sequence"/>
</dbReference>
<accession>A0A166RQ92</accession>
<feature type="domain" description="C2" evidence="2">
    <location>
        <begin position="14"/>
        <end position="131"/>
    </location>
</feature>
<evidence type="ECO:0000313" key="3">
    <source>
        <dbReference type="EMBL" id="OAA33255.1"/>
    </source>
</evidence>
<dbReference type="SMART" id="SM00239">
    <property type="entry name" value="C2"/>
    <property type="match status" value="1"/>
</dbReference>
<dbReference type="AlphaFoldDB" id="A0A166RQ92"/>
<feature type="compositionally biased region" description="Polar residues" evidence="1">
    <location>
        <begin position="438"/>
        <end position="457"/>
    </location>
</feature>
<dbReference type="InterPro" id="IPR052981">
    <property type="entry name" value="Ingression_C2_domain"/>
</dbReference>
<comment type="caution">
    <text evidence="3">The sequence shown here is derived from an EMBL/GenBank/DDBJ whole genome shotgun (WGS) entry which is preliminary data.</text>
</comment>
<feature type="compositionally biased region" description="Low complexity" evidence="1">
    <location>
        <begin position="470"/>
        <end position="490"/>
    </location>
</feature>
<dbReference type="OrthoDB" id="270970at2759"/>
<dbReference type="Gene3D" id="2.60.40.150">
    <property type="entry name" value="C2 domain"/>
    <property type="match status" value="1"/>
</dbReference>
<dbReference type="PANTHER" id="PTHR47052">
    <property type="entry name" value="CONSERVED SERINE PROLINE-RICH PROTEIN (AFU_ORTHOLOGUE AFUA_2G01790)"/>
    <property type="match status" value="1"/>
</dbReference>
<reference evidence="3 4" key="1">
    <citation type="journal article" date="2016" name="Genome Biol. Evol.">
        <title>Divergent and convergent evolution of fungal pathogenicity.</title>
        <authorList>
            <person name="Shang Y."/>
            <person name="Xiao G."/>
            <person name="Zheng P."/>
            <person name="Cen K."/>
            <person name="Zhan S."/>
            <person name="Wang C."/>
        </authorList>
    </citation>
    <scope>NUCLEOTIDE SEQUENCE [LARGE SCALE GENOMIC DNA]</scope>
    <source>
        <strain evidence="3 4">RCEF 2490</strain>
    </source>
</reference>
<keyword evidence="4" id="KW-1185">Reference proteome</keyword>
<dbReference type="Pfam" id="PF00168">
    <property type="entry name" value="C2"/>
    <property type="match status" value="1"/>
</dbReference>
<feature type="region of interest" description="Disordered" evidence="1">
    <location>
        <begin position="543"/>
        <end position="724"/>
    </location>
</feature>
<dbReference type="InterPro" id="IPR000008">
    <property type="entry name" value="C2_dom"/>
</dbReference>
<organism evidence="3 4">
    <name type="scientific">Moelleriella libera RCEF 2490</name>
    <dbReference type="NCBI Taxonomy" id="1081109"/>
    <lineage>
        <taxon>Eukaryota</taxon>
        <taxon>Fungi</taxon>
        <taxon>Dikarya</taxon>
        <taxon>Ascomycota</taxon>
        <taxon>Pezizomycotina</taxon>
        <taxon>Sordariomycetes</taxon>
        <taxon>Hypocreomycetidae</taxon>
        <taxon>Hypocreales</taxon>
        <taxon>Clavicipitaceae</taxon>
        <taxon>Moelleriella</taxon>
    </lineage>
</organism>
<dbReference type="PANTHER" id="PTHR47052:SF3">
    <property type="entry name" value="INGRESSION PROTEIN 1"/>
    <property type="match status" value="1"/>
</dbReference>
<evidence type="ECO:0000259" key="2">
    <source>
        <dbReference type="PROSITE" id="PS50004"/>
    </source>
</evidence>
<dbReference type="SUPFAM" id="SSF49562">
    <property type="entry name" value="C2 domain (Calcium/lipid-binding domain, CaLB)"/>
    <property type="match status" value="1"/>
</dbReference>
<feature type="compositionally biased region" description="Polar residues" evidence="1">
    <location>
        <begin position="208"/>
        <end position="232"/>
    </location>
</feature>
<dbReference type="PROSITE" id="PS50004">
    <property type="entry name" value="C2"/>
    <property type="match status" value="1"/>
</dbReference>
<dbReference type="InterPro" id="IPR037791">
    <property type="entry name" value="C2_fungal_Inn1"/>
</dbReference>
<feature type="compositionally biased region" description="Low complexity" evidence="1">
    <location>
        <begin position="769"/>
        <end position="788"/>
    </location>
</feature>
<dbReference type="CDD" id="cd08681">
    <property type="entry name" value="C2_fungal_Inn1p-like"/>
    <property type="match status" value="1"/>
</dbReference>
<gene>
    <name evidence="3" type="ORF">AAL_00720</name>
</gene>
<proteinExistence type="predicted"/>
<protein>
    <submittedName>
        <fullName evidence="3">C2 domain containing protein</fullName>
    </submittedName>
</protein>
<dbReference type="STRING" id="1081109.A0A166RQ92"/>
<evidence type="ECO:0000313" key="4">
    <source>
        <dbReference type="Proteomes" id="UP000078544"/>
    </source>
</evidence>
<feature type="region of interest" description="Disordered" evidence="1">
    <location>
        <begin position="737"/>
        <end position="805"/>
    </location>
</feature>
<feature type="compositionally biased region" description="Low complexity" evidence="1">
    <location>
        <begin position="378"/>
        <end position="399"/>
    </location>
</feature>
<evidence type="ECO:0000256" key="1">
    <source>
        <dbReference type="SAM" id="MobiDB-lite"/>
    </source>
</evidence>
<sequence>MTATARSFALNGGHTSGIFADLSVDGPVIGTLVAVVDRAKNLPNRKTIGKQDPYCAARLGKEAKKTTTDIRGGQTPKWDQELRFTVHDSPDYYQLKMSIFTDDKKTDLIGEAWIDLKGIIIPGGGQNDVWQGLTCKGKYAGEIRLEITFYDSRPRPERATVARHKHHSVTEKDATSPPKPRTPVKRRPLPLDPITGEALPNPPIPTEQPRTPQSVIKSASHSALIPSQSPLQSIEYGTPPRGARQPADHPSPSPHSAYRRAHRSLDSHGSPASFASFPDQVHELAEDTGPSAMFNHAATPPPPPIHRSRQNSADPDPVPRSFHDVSPQKSPVPMRQDVLRSEARRHTTSAPAYPGQPVFKPYEPPSSMSPQHESPHGSPSSRYQSPSPRCSPSHSPHQRFMQPTVEDVPDSSAGPYKHSKSRSTTYLDELAFQPHPTAPQSFNRSIGSHSHYTTRSPLHNAAELPDSDSRPSSVSPLSSTDSSSDLPQLPYASQLNREQRLVRHSDYQLSHSARQSPVYVPPPLPPSLSTGVDLALSQEFAPRSYVQSPNGYRYSEQRSASPTRGRHRSEPPFGDDAHNYVPRSHYERSIVTYSRGPDPHASGPKRSPSPNPGPHHQIRRKSVSPAPPPPENRRLSDVPFGPDSYDALNPSLSSSGGALARNERPDPDAKIITHDGREVDPSDHLPMETWAPEPEPKVKQASPEPRGRPLPSGAQPMPPSGRKPLRVMARPVATATQPPLQELPYGQLESMHNAPTGGRTRLQRKLLRASAGHASHASVSSPLAPLSSDNFQDRQAPYGPTRRRGFSFDYPNENFAPYFGTGPPLPAKIPLPIVSGASGEEDVSLVQEMQRIDIGAGRSRRRGGY</sequence>
<name>A0A166RQ92_9HYPO</name>